<keyword evidence="2" id="KW-0732">Signal</keyword>
<evidence type="ECO:0000256" key="2">
    <source>
        <dbReference type="SAM" id="SignalP"/>
    </source>
</evidence>
<proteinExistence type="predicted"/>
<dbReference type="EMBL" id="QJRX01000004">
    <property type="protein sequence ID" value="PYC25756.1"/>
    <property type="molecule type" value="Genomic_DNA"/>
</dbReference>
<accession>A0A2V4M6M7</accession>
<feature type="repeat" description="TPR" evidence="1">
    <location>
        <begin position="156"/>
        <end position="189"/>
    </location>
</feature>
<dbReference type="Gene3D" id="1.25.40.10">
    <property type="entry name" value="Tetratricopeptide repeat domain"/>
    <property type="match status" value="1"/>
</dbReference>
<dbReference type="AlphaFoldDB" id="A0A2V4M6M7"/>
<dbReference type="InterPro" id="IPR019734">
    <property type="entry name" value="TPR_rpt"/>
</dbReference>
<dbReference type="Proteomes" id="UP000248146">
    <property type="component" value="Unassembled WGS sequence"/>
</dbReference>
<protein>
    <submittedName>
        <fullName evidence="3">Uncharacterized protein</fullName>
    </submittedName>
</protein>
<organism evidence="3 4">
    <name type="scientific">Aquipseudomonas alcaligenes</name>
    <name type="common">Pseudomonas alcaligenes</name>
    <dbReference type="NCBI Taxonomy" id="43263"/>
    <lineage>
        <taxon>Bacteria</taxon>
        <taxon>Pseudomonadati</taxon>
        <taxon>Pseudomonadota</taxon>
        <taxon>Gammaproteobacteria</taxon>
        <taxon>Pseudomonadales</taxon>
        <taxon>Pseudomonadaceae</taxon>
        <taxon>Aquipseudomonas</taxon>
    </lineage>
</organism>
<dbReference type="InterPro" id="IPR011990">
    <property type="entry name" value="TPR-like_helical_dom_sf"/>
</dbReference>
<dbReference type="RefSeq" id="WP_110682107.1">
    <property type="nucleotide sequence ID" value="NZ_QJRX01000004.1"/>
</dbReference>
<keyword evidence="1" id="KW-0802">TPR repeat</keyword>
<feature type="signal peptide" evidence="2">
    <location>
        <begin position="1"/>
        <end position="19"/>
    </location>
</feature>
<sequence length="214" mass="23680">MNKLLTLLLACALSLPAWALDEAGSQRLREVQTRWAQIQYELPEAERAKAFEHLAATSEAFTREQPQAAEAWIWRGIVTSSWAGAEGGLGALGKAKQARAFLEQGLALDPQALQGSAYTSLGTLYDRVPGWPIGFGDEDKAQELLQQALRINPTGIDPLYFWGDHLYRQGQYAQAREALQQALQAPPRAGRELADRGRRGEIEKLLQAVNQELD</sequence>
<name>A0A2V4M6M7_AQUAC</name>
<dbReference type="OrthoDB" id="9812424at2"/>
<dbReference type="SUPFAM" id="SSF48452">
    <property type="entry name" value="TPR-like"/>
    <property type="match status" value="1"/>
</dbReference>
<comment type="caution">
    <text evidence="3">The sequence shown here is derived from an EMBL/GenBank/DDBJ whole genome shotgun (WGS) entry which is preliminary data.</text>
</comment>
<reference evidence="3 4" key="1">
    <citation type="submission" date="2018-06" db="EMBL/GenBank/DDBJ databases">
        <title>Pseudomonas diversity within urban Lake Michigan freshwaters.</title>
        <authorList>
            <person name="Batrich M."/>
            <person name="Hatzopoulos T."/>
            <person name="Putonti C."/>
        </authorList>
    </citation>
    <scope>NUCLEOTIDE SEQUENCE [LARGE SCALE GENOMIC DNA]</scope>
    <source>
        <strain evidence="3 4">MB-090714</strain>
    </source>
</reference>
<evidence type="ECO:0000256" key="1">
    <source>
        <dbReference type="PROSITE-ProRule" id="PRU00339"/>
    </source>
</evidence>
<dbReference type="PROSITE" id="PS50005">
    <property type="entry name" value="TPR"/>
    <property type="match status" value="1"/>
</dbReference>
<evidence type="ECO:0000313" key="4">
    <source>
        <dbReference type="Proteomes" id="UP000248146"/>
    </source>
</evidence>
<dbReference type="Pfam" id="PF14559">
    <property type="entry name" value="TPR_19"/>
    <property type="match status" value="1"/>
</dbReference>
<feature type="chain" id="PRO_5015898416" evidence="2">
    <location>
        <begin position="20"/>
        <end position="214"/>
    </location>
</feature>
<gene>
    <name evidence="3" type="ORF">DMO17_08755</name>
</gene>
<evidence type="ECO:0000313" key="3">
    <source>
        <dbReference type="EMBL" id="PYC25756.1"/>
    </source>
</evidence>